<dbReference type="SUPFAM" id="SSF56235">
    <property type="entry name" value="N-terminal nucleophile aminohydrolases (Ntn hydrolases)"/>
    <property type="match status" value="1"/>
</dbReference>
<evidence type="ECO:0000256" key="3">
    <source>
        <dbReference type="ARBA" id="ARBA00012737"/>
    </source>
</evidence>
<keyword evidence="11" id="KW-0436">Ligase</keyword>
<dbReference type="InterPro" id="IPR014729">
    <property type="entry name" value="Rossmann-like_a/b/a_fold"/>
</dbReference>
<evidence type="ECO:0000256" key="1">
    <source>
        <dbReference type="ARBA" id="ARBA00005187"/>
    </source>
</evidence>
<dbReference type="GO" id="GO:0005524">
    <property type="term" value="F:ATP binding"/>
    <property type="evidence" value="ECO:0007669"/>
    <property type="project" value="UniProtKB-KW"/>
</dbReference>
<dbReference type="Gene3D" id="3.60.20.10">
    <property type="entry name" value="Glutamine Phosphoribosylpyrophosphate, subunit 1, domain 1"/>
    <property type="match status" value="1"/>
</dbReference>
<evidence type="ECO:0000313" key="12">
    <source>
        <dbReference type="Proteomes" id="UP000293912"/>
    </source>
</evidence>
<evidence type="ECO:0000256" key="2">
    <source>
        <dbReference type="ARBA" id="ARBA00005752"/>
    </source>
</evidence>
<feature type="domain" description="Glutamine amidotransferase type-2" evidence="10">
    <location>
        <begin position="2"/>
        <end position="224"/>
    </location>
</feature>
<dbReference type="InterPro" id="IPR033738">
    <property type="entry name" value="AsnB_N"/>
</dbReference>
<keyword evidence="5 9" id="KW-0067">ATP-binding</keyword>
<dbReference type="InterPro" id="IPR001962">
    <property type="entry name" value="Asn_synthase"/>
</dbReference>
<evidence type="ECO:0000313" key="11">
    <source>
        <dbReference type="EMBL" id="QBM28206.1"/>
    </source>
</evidence>
<keyword evidence="4 9" id="KW-0547">Nucleotide-binding</keyword>
<dbReference type="Gene3D" id="3.40.50.620">
    <property type="entry name" value="HUPs"/>
    <property type="match status" value="2"/>
</dbReference>
<keyword evidence="8" id="KW-0028">Amino-acid biosynthesis</keyword>
<dbReference type="Pfam" id="PF00733">
    <property type="entry name" value="Asn_synthase"/>
    <property type="match status" value="1"/>
</dbReference>
<dbReference type="AlphaFoldDB" id="A0A4P6X0W3"/>
<comment type="catalytic activity">
    <reaction evidence="7">
        <text>L-aspartate + L-glutamine + ATP + H2O = L-asparagine + L-glutamate + AMP + diphosphate + H(+)</text>
        <dbReference type="Rhea" id="RHEA:12228"/>
        <dbReference type="ChEBI" id="CHEBI:15377"/>
        <dbReference type="ChEBI" id="CHEBI:15378"/>
        <dbReference type="ChEBI" id="CHEBI:29985"/>
        <dbReference type="ChEBI" id="CHEBI:29991"/>
        <dbReference type="ChEBI" id="CHEBI:30616"/>
        <dbReference type="ChEBI" id="CHEBI:33019"/>
        <dbReference type="ChEBI" id="CHEBI:58048"/>
        <dbReference type="ChEBI" id="CHEBI:58359"/>
        <dbReference type="ChEBI" id="CHEBI:456215"/>
        <dbReference type="EC" id="6.3.5.4"/>
    </reaction>
</comment>
<protein>
    <recommendedName>
        <fullName evidence="3">asparagine synthase (glutamine-hydrolyzing)</fullName>
        <ecNumber evidence="3">6.3.5.4</ecNumber>
    </recommendedName>
</protein>
<dbReference type="CDD" id="cd01991">
    <property type="entry name" value="Asn_synthase_B_C"/>
    <property type="match status" value="1"/>
</dbReference>
<dbReference type="SUPFAM" id="SSF52402">
    <property type="entry name" value="Adenine nucleotide alpha hydrolases-like"/>
    <property type="match status" value="1"/>
</dbReference>
<accession>A0A4P6X0W3</accession>
<dbReference type="PROSITE" id="PS51278">
    <property type="entry name" value="GATASE_TYPE_2"/>
    <property type="match status" value="1"/>
</dbReference>
<evidence type="ECO:0000256" key="4">
    <source>
        <dbReference type="ARBA" id="ARBA00022741"/>
    </source>
</evidence>
<dbReference type="PIRSF" id="PIRSF001589">
    <property type="entry name" value="Asn_synthetase_glu-h"/>
    <property type="match status" value="1"/>
</dbReference>
<evidence type="ECO:0000256" key="6">
    <source>
        <dbReference type="ARBA" id="ARBA00022962"/>
    </source>
</evidence>
<dbReference type="InterPro" id="IPR051786">
    <property type="entry name" value="ASN_synthetase/amidase"/>
</dbReference>
<name>A0A4P6X0W3_HYDPS</name>
<keyword evidence="8" id="KW-0061">Asparagine biosynthesis</keyword>
<keyword evidence="6 8" id="KW-0315">Glutamine amidotransferase</keyword>
<dbReference type="GO" id="GO:0006529">
    <property type="term" value="P:asparagine biosynthetic process"/>
    <property type="evidence" value="ECO:0007669"/>
    <property type="project" value="UniProtKB-KW"/>
</dbReference>
<dbReference type="InterPro" id="IPR017932">
    <property type="entry name" value="GATase_2_dom"/>
</dbReference>
<dbReference type="CDD" id="cd00712">
    <property type="entry name" value="AsnB"/>
    <property type="match status" value="1"/>
</dbReference>
<reference evidence="11 12" key="1">
    <citation type="submission" date="2019-03" db="EMBL/GenBank/DDBJ databases">
        <authorList>
            <person name="Sebastian G."/>
            <person name="Baumann P."/>
            <person name="Ruckert C."/>
            <person name="Kalinowski J."/>
            <person name="Nebel B."/>
            <person name="Takors R."/>
            <person name="Blombach B."/>
        </authorList>
    </citation>
    <scope>NUCLEOTIDE SEQUENCE [LARGE SCALE GENOMIC DNA]</scope>
    <source>
        <strain evidence="11 12">DSM 1084</strain>
    </source>
</reference>
<dbReference type="InterPro" id="IPR029055">
    <property type="entry name" value="Ntn_hydrolases_N"/>
</dbReference>
<organism evidence="11 12">
    <name type="scientific">Hydrogenophaga pseudoflava</name>
    <name type="common">Pseudomonas carboxydoflava</name>
    <dbReference type="NCBI Taxonomy" id="47421"/>
    <lineage>
        <taxon>Bacteria</taxon>
        <taxon>Pseudomonadati</taxon>
        <taxon>Pseudomonadota</taxon>
        <taxon>Betaproteobacteria</taxon>
        <taxon>Burkholderiales</taxon>
        <taxon>Comamonadaceae</taxon>
        <taxon>Hydrogenophaga</taxon>
    </lineage>
</organism>
<comment type="similarity">
    <text evidence="2">Belongs to the asparagine synthetase family.</text>
</comment>
<dbReference type="GO" id="GO:0005829">
    <property type="term" value="C:cytosol"/>
    <property type="evidence" value="ECO:0007669"/>
    <property type="project" value="TreeGrafter"/>
</dbReference>
<evidence type="ECO:0000256" key="8">
    <source>
        <dbReference type="PIRSR" id="PIRSR001589-1"/>
    </source>
</evidence>
<dbReference type="PANTHER" id="PTHR43284">
    <property type="entry name" value="ASPARAGINE SYNTHETASE (GLUTAMINE-HYDROLYZING)"/>
    <property type="match status" value="1"/>
</dbReference>
<dbReference type="Pfam" id="PF13537">
    <property type="entry name" value="GATase_7"/>
    <property type="match status" value="1"/>
</dbReference>
<dbReference type="EC" id="6.3.5.4" evidence="3"/>
<evidence type="ECO:0000256" key="7">
    <source>
        <dbReference type="ARBA" id="ARBA00048741"/>
    </source>
</evidence>
<keyword evidence="12" id="KW-1185">Reference proteome</keyword>
<evidence type="ECO:0000256" key="5">
    <source>
        <dbReference type="ARBA" id="ARBA00022840"/>
    </source>
</evidence>
<sequence length="652" mass="71140">MCGLAGIVGRVGEANRLALQRMTDAMAHRGPDGDGIWMGPADARGWGVMLGHRRLSILDLTSAASQPMTDPERGDVTVLNGEIYNYIDIRRALGAQGQTLWSSGDTAAMLRLISMHGFDAVQELRGMFALAVWDPRRSELLLARDALGIKPLYFMRNHDASGDWTFAFASEVRALLRSGLLRKPRLRRSAVASMVWNGFTVAPETIVDGIESLWPGEMRVYSQDGRELRRKRYWTQAALPRNGESTDQDVAMALEDSVRRHLASDVPLGVFLSGGVDSSAIANVAKRVSRDPVHSFTLAFAEQERNEGEIARAVSRAIGTQHHEIVLRQEGFVDRLDEAMGSLDQPSFDGLNSFFMSQAVAQAGFKVALVGSGGDELFGGYTSFRDLPAMAAWSRRLGFVPGALRNAGARAFARWKAPNGGAFRPQTRWAKLPTMVEAGDDLLALYQCAYALFLPDTHRSLLGTAAQGLDAGYMGLSADVVAALRAEVEGRSDLSSIAALEQRLFLGERLLRDADSTSMAASIETRLPLVDQQLLEAVAALPDDVRFHPVRSKAMLRSAGLQGLDPALFDRPKSGFELPYDHWLLGALGSEVGEVLTDRDLMASVGLAPTVVADLWRAYRSGAPGLYWTRIWCLYALASWARRHGLSVESAP</sequence>
<dbReference type="PANTHER" id="PTHR43284:SF1">
    <property type="entry name" value="ASPARAGINE SYNTHETASE"/>
    <property type="match status" value="1"/>
</dbReference>
<proteinExistence type="inferred from homology"/>
<gene>
    <name evidence="11" type="primary">asnB</name>
    <name evidence="11" type="ORF">HPF_10950</name>
</gene>
<feature type="binding site" evidence="9">
    <location>
        <position position="105"/>
    </location>
    <ligand>
        <name>L-glutamine</name>
        <dbReference type="ChEBI" id="CHEBI:58359"/>
    </ligand>
</feature>
<dbReference type="GO" id="GO:0004066">
    <property type="term" value="F:asparagine synthase (glutamine-hydrolyzing) activity"/>
    <property type="evidence" value="ECO:0007669"/>
    <property type="project" value="UniProtKB-EC"/>
</dbReference>
<feature type="active site" description="For GATase activity" evidence="8">
    <location>
        <position position="2"/>
    </location>
</feature>
<evidence type="ECO:0000256" key="9">
    <source>
        <dbReference type="PIRSR" id="PIRSR001589-2"/>
    </source>
</evidence>
<comment type="pathway">
    <text evidence="1">Amino-acid biosynthesis; L-asparagine biosynthesis; L-asparagine from L-aspartate (L-Gln route): step 1/1.</text>
</comment>
<evidence type="ECO:0000259" key="10">
    <source>
        <dbReference type="PROSITE" id="PS51278"/>
    </source>
</evidence>
<dbReference type="Proteomes" id="UP000293912">
    <property type="component" value="Chromosome"/>
</dbReference>
<dbReference type="EMBL" id="CP037867">
    <property type="protein sequence ID" value="QBM28206.1"/>
    <property type="molecule type" value="Genomic_DNA"/>
</dbReference>
<dbReference type="NCBIfam" id="TIGR01536">
    <property type="entry name" value="asn_synth_AEB"/>
    <property type="match status" value="1"/>
</dbReference>
<dbReference type="KEGG" id="hpse:HPF_10950"/>
<dbReference type="InterPro" id="IPR006426">
    <property type="entry name" value="Asn_synth_AEB"/>
</dbReference>
<dbReference type="RefSeq" id="WP_133156605.1">
    <property type="nucleotide sequence ID" value="NZ_CP037867.1"/>
</dbReference>